<gene>
    <name evidence="2" type="ORF">KV110_36520</name>
</gene>
<dbReference type="EMBL" id="CP078145">
    <property type="protein sequence ID" value="QXN90817.1"/>
    <property type="molecule type" value="Genomic_DNA"/>
</dbReference>
<keyword evidence="3" id="KW-1185">Reference proteome</keyword>
<dbReference type="Proteomes" id="UP000694257">
    <property type="component" value="Chromosome"/>
</dbReference>
<evidence type="ECO:0000259" key="1">
    <source>
        <dbReference type="Pfam" id="PF12680"/>
    </source>
</evidence>
<feature type="domain" description="SnoaL-like" evidence="1">
    <location>
        <begin position="9"/>
        <end position="111"/>
    </location>
</feature>
<protein>
    <submittedName>
        <fullName evidence="2">Nuclear transport factor 2 family protein</fullName>
    </submittedName>
</protein>
<dbReference type="Pfam" id="PF12680">
    <property type="entry name" value="SnoaL_2"/>
    <property type="match status" value="1"/>
</dbReference>
<name>A0ABX8RMF7_NOCIO</name>
<dbReference type="PANTHER" id="PTHR41252:SF1">
    <property type="entry name" value="BLR2505 PROTEIN"/>
    <property type="match status" value="1"/>
</dbReference>
<accession>A0ABX8RMF7</accession>
<dbReference type="InterPro" id="IPR037401">
    <property type="entry name" value="SnoaL-like"/>
</dbReference>
<proteinExistence type="predicted"/>
<dbReference type="RefSeq" id="WP_218471684.1">
    <property type="nucleotide sequence ID" value="NZ_BAABJN010000006.1"/>
</dbReference>
<evidence type="ECO:0000313" key="2">
    <source>
        <dbReference type="EMBL" id="QXN90817.1"/>
    </source>
</evidence>
<organism evidence="2 3">
    <name type="scientific">Nocardia iowensis</name>
    <dbReference type="NCBI Taxonomy" id="204891"/>
    <lineage>
        <taxon>Bacteria</taxon>
        <taxon>Bacillati</taxon>
        <taxon>Actinomycetota</taxon>
        <taxon>Actinomycetes</taxon>
        <taxon>Mycobacteriales</taxon>
        <taxon>Nocardiaceae</taxon>
        <taxon>Nocardia</taxon>
    </lineage>
</organism>
<sequence length="130" mass="14193">MSQANLDLVAQVYRAFDEIDFTAIERLFDPDIEITMTAQLPWGGKHVGHEGAITFFGTMLSSIEAKSIPERSFAAGDDVVVIGRGVGATRQGVAFDLPQVHVWHVRNDRIAGFTTYLDTPGMLTALGEAR</sequence>
<evidence type="ECO:0000313" key="3">
    <source>
        <dbReference type="Proteomes" id="UP000694257"/>
    </source>
</evidence>
<dbReference type="PANTHER" id="PTHR41252">
    <property type="entry name" value="BLR2505 PROTEIN"/>
    <property type="match status" value="1"/>
</dbReference>
<reference evidence="2 3" key="1">
    <citation type="submission" date="2021-07" db="EMBL/GenBank/DDBJ databases">
        <title>Whole Genome Sequence of Nocardia Iowensis.</title>
        <authorList>
            <person name="Lamm A."/>
            <person name="Collins-Fairclough A.M."/>
            <person name="Bunk B."/>
            <person name="Sproer C."/>
        </authorList>
    </citation>
    <scope>NUCLEOTIDE SEQUENCE [LARGE SCALE GENOMIC DNA]</scope>
    <source>
        <strain evidence="2 3">NRRL 5646</strain>
    </source>
</reference>